<dbReference type="CDD" id="cd05399">
    <property type="entry name" value="NT_Rel-Spo_like"/>
    <property type="match status" value="1"/>
</dbReference>
<evidence type="ECO:0000313" key="3">
    <source>
        <dbReference type="EMBL" id="NMH66410.1"/>
    </source>
</evidence>
<evidence type="ECO:0000259" key="2">
    <source>
        <dbReference type="SMART" id="SM00954"/>
    </source>
</evidence>
<comment type="caution">
    <text evidence="3">The sequence shown here is derived from an EMBL/GenBank/DDBJ whole genome shotgun (WGS) entry which is preliminary data.</text>
</comment>
<feature type="domain" description="RelA/SpoT" evidence="2">
    <location>
        <begin position="101"/>
        <end position="209"/>
    </location>
</feature>
<dbReference type="Proteomes" id="UP000737113">
    <property type="component" value="Unassembled WGS sequence"/>
</dbReference>
<proteinExistence type="predicted"/>
<dbReference type="Gene3D" id="3.30.460.10">
    <property type="entry name" value="Beta Polymerase, domain 2"/>
    <property type="match status" value="1"/>
</dbReference>
<evidence type="ECO:0000313" key="4">
    <source>
        <dbReference type="Proteomes" id="UP000737113"/>
    </source>
</evidence>
<dbReference type="InterPro" id="IPR007685">
    <property type="entry name" value="RelA_SpoT"/>
</dbReference>
<dbReference type="AlphaFoldDB" id="A0A972JKP3"/>
<dbReference type="SMART" id="SM00954">
    <property type="entry name" value="RelA_SpoT"/>
    <property type="match status" value="1"/>
</dbReference>
<dbReference type="GO" id="GO:0015969">
    <property type="term" value="P:guanosine tetraphosphate metabolic process"/>
    <property type="evidence" value="ECO:0007669"/>
    <property type="project" value="InterPro"/>
</dbReference>
<dbReference type="EMBL" id="JAAXYH010000012">
    <property type="protein sequence ID" value="NMH66410.1"/>
    <property type="molecule type" value="Genomic_DNA"/>
</dbReference>
<keyword evidence="4" id="KW-1185">Reference proteome</keyword>
<organism evidence="3 4">
    <name type="scientific">Shewanella salipaludis</name>
    <dbReference type="NCBI Taxonomy" id="2723052"/>
    <lineage>
        <taxon>Bacteria</taxon>
        <taxon>Pseudomonadati</taxon>
        <taxon>Pseudomonadota</taxon>
        <taxon>Gammaproteobacteria</taxon>
        <taxon>Alteromonadales</taxon>
        <taxon>Shewanellaceae</taxon>
        <taxon>Shewanella</taxon>
    </lineage>
</organism>
<gene>
    <name evidence="3" type="ORF">HC757_14725</name>
</gene>
<sequence>MTKLFRTSFIFLLLLSSRASLANPLALEAPFQEEQSKYSLKGFPGNNHLGLSALPTASYLPLRQNSNDLDTLYAQAFAAQIELAELLQPIAEQTRVQVQLPQIKSYRRAHQKVQLKFAGDAGKITDLSRASLIADTIHDLMSAYKALNQRMQIVQLKNRFAAPKASGYRDLNLLVKLPRSGMIAEVQLHLRDIAAIKNGAEHRVYEQVQALEATAIEQQRPLSEFELAQIARLRQASHKLYHKAWLSYKRQDEAMASHGRLAYG</sequence>
<protein>
    <submittedName>
        <fullName evidence="3">RelA/SpoT domain-containing protein</fullName>
    </submittedName>
</protein>
<dbReference type="SUPFAM" id="SSF81301">
    <property type="entry name" value="Nucleotidyltransferase"/>
    <property type="match status" value="1"/>
</dbReference>
<name>A0A972JKP3_9GAMM</name>
<keyword evidence="1" id="KW-0732">Signal</keyword>
<dbReference type="InterPro" id="IPR043519">
    <property type="entry name" value="NT_sf"/>
</dbReference>
<accession>A0A972JKP3</accession>
<evidence type="ECO:0000256" key="1">
    <source>
        <dbReference type="SAM" id="SignalP"/>
    </source>
</evidence>
<reference evidence="3" key="1">
    <citation type="submission" date="2020-04" db="EMBL/GenBank/DDBJ databases">
        <title>Description of Shewanella salipaludis sp. nov., isolated from a salt marsh.</title>
        <authorList>
            <person name="Park S."/>
            <person name="Yoon J.-H."/>
        </authorList>
    </citation>
    <scope>NUCLEOTIDE SEQUENCE</scope>
    <source>
        <strain evidence="3">SHSM-M6</strain>
    </source>
</reference>
<feature type="chain" id="PRO_5037800279" evidence="1">
    <location>
        <begin position="23"/>
        <end position="264"/>
    </location>
</feature>
<feature type="signal peptide" evidence="1">
    <location>
        <begin position="1"/>
        <end position="22"/>
    </location>
</feature>
<dbReference type="RefSeq" id="WP_169565141.1">
    <property type="nucleotide sequence ID" value="NZ_JAAXYH010000012.1"/>
</dbReference>